<sequence length="76" mass="8551">MLFDGGKNGDATGKREEKGKRSRRMFARFKRSARESPRKLYSSGDGAVWVERVRGPPWYSGTMRALESEGSPSARI</sequence>
<evidence type="ECO:0000313" key="3">
    <source>
        <dbReference type="Proteomes" id="UP000324222"/>
    </source>
</evidence>
<protein>
    <submittedName>
        <fullName evidence="2">Uncharacterized protein</fullName>
    </submittedName>
</protein>
<dbReference type="AlphaFoldDB" id="A0A5B7E7H6"/>
<evidence type="ECO:0000256" key="1">
    <source>
        <dbReference type="SAM" id="MobiDB-lite"/>
    </source>
</evidence>
<proteinExistence type="predicted"/>
<reference evidence="2 3" key="1">
    <citation type="submission" date="2019-05" db="EMBL/GenBank/DDBJ databases">
        <title>Another draft genome of Portunus trituberculatus and its Hox gene families provides insights of decapod evolution.</title>
        <authorList>
            <person name="Jeong J.-H."/>
            <person name="Song I."/>
            <person name="Kim S."/>
            <person name="Choi T."/>
            <person name="Kim D."/>
            <person name="Ryu S."/>
            <person name="Kim W."/>
        </authorList>
    </citation>
    <scope>NUCLEOTIDE SEQUENCE [LARGE SCALE GENOMIC DNA]</scope>
    <source>
        <tissue evidence="2">Muscle</tissue>
    </source>
</reference>
<comment type="caution">
    <text evidence="2">The sequence shown here is derived from an EMBL/GenBank/DDBJ whole genome shotgun (WGS) entry which is preliminary data.</text>
</comment>
<dbReference type="Proteomes" id="UP000324222">
    <property type="component" value="Unassembled WGS sequence"/>
</dbReference>
<keyword evidence="3" id="KW-1185">Reference proteome</keyword>
<evidence type="ECO:0000313" key="2">
    <source>
        <dbReference type="EMBL" id="MPC29992.1"/>
    </source>
</evidence>
<organism evidence="2 3">
    <name type="scientific">Portunus trituberculatus</name>
    <name type="common">Swimming crab</name>
    <name type="synonym">Neptunus trituberculatus</name>
    <dbReference type="NCBI Taxonomy" id="210409"/>
    <lineage>
        <taxon>Eukaryota</taxon>
        <taxon>Metazoa</taxon>
        <taxon>Ecdysozoa</taxon>
        <taxon>Arthropoda</taxon>
        <taxon>Crustacea</taxon>
        <taxon>Multicrustacea</taxon>
        <taxon>Malacostraca</taxon>
        <taxon>Eumalacostraca</taxon>
        <taxon>Eucarida</taxon>
        <taxon>Decapoda</taxon>
        <taxon>Pleocyemata</taxon>
        <taxon>Brachyura</taxon>
        <taxon>Eubrachyura</taxon>
        <taxon>Portunoidea</taxon>
        <taxon>Portunidae</taxon>
        <taxon>Portuninae</taxon>
        <taxon>Portunus</taxon>
    </lineage>
</organism>
<accession>A0A5B7E7H6</accession>
<gene>
    <name evidence="2" type="ORF">E2C01_023246</name>
</gene>
<name>A0A5B7E7H6_PORTR</name>
<feature type="region of interest" description="Disordered" evidence="1">
    <location>
        <begin position="1"/>
        <end position="24"/>
    </location>
</feature>
<dbReference type="EMBL" id="VSRR010002172">
    <property type="protein sequence ID" value="MPC29992.1"/>
    <property type="molecule type" value="Genomic_DNA"/>
</dbReference>